<dbReference type="Proteomes" id="UP000756530">
    <property type="component" value="Unassembled WGS sequence"/>
</dbReference>
<keyword evidence="3" id="KW-1185">Reference proteome</keyword>
<name>A0ABS6T661_9RHOB</name>
<evidence type="ECO:0000313" key="3">
    <source>
        <dbReference type="Proteomes" id="UP000756530"/>
    </source>
</evidence>
<dbReference type="PANTHER" id="PTHR46938:SF1">
    <property type="entry name" value="DISCOIDIN-1 SUBUNIT A-RELATED"/>
    <property type="match status" value="1"/>
</dbReference>
<dbReference type="PANTHER" id="PTHR46938">
    <property type="entry name" value="DISCOIDIN-1 SUBUNIT A-RELATED-RELATED"/>
    <property type="match status" value="1"/>
</dbReference>
<dbReference type="EMBL" id="JAHUZE010000004">
    <property type="protein sequence ID" value="MBV7380710.1"/>
    <property type="molecule type" value="Genomic_DNA"/>
</dbReference>
<dbReference type="InterPro" id="IPR019019">
    <property type="entry name" value="H-type_lectin_domain"/>
</dbReference>
<protein>
    <submittedName>
        <fullName evidence="2">H-type lectin domain-containing protein</fullName>
    </submittedName>
</protein>
<dbReference type="Pfam" id="PF09458">
    <property type="entry name" value="H_lectin"/>
    <property type="match status" value="1"/>
</dbReference>
<gene>
    <name evidence="2" type="ORF">KJP28_17430</name>
</gene>
<organism evidence="2 3">
    <name type="scientific">Maritimibacter dapengensis</name>
    <dbReference type="NCBI Taxonomy" id="2836868"/>
    <lineage>
        <taxon>Bacteria</taxon>
        <taxon>Pseudomonadati</taxon>
        <taxon>Pseudomonadota</taxon>
        <taxon>Alphaproteobacteria</taxon>
        <taxon>Rhodobacterales</taxon>
        <taxon>Roseobacteraceae</taxon>
        <taxon>Maritimibacter</taxon>
    </lineage>
</organism>
<accession>A0ABS6T661</accession>
<evidence type="ECO:0000259" key="1">
    <source>
        <dbReference type="Pfam" id="PF09458"/>
    </source>
</evidence>
<sequence length="119" mass="13665">MWRIRTHRMGIDRGTKILFSDFVTDGAMWTGEGDREIRMKIPFSESFTSPPAVMVGMSMWDIDAETNSRIDISSDNVTADDFEIVFSTWGDTKVARIRADWIAFGEVADEDDWDDQDLF</sequence>
<comment type="caution">
    <text evidence="2">The sequence shown here is derived from an EMBL/GenBank/DDBJ whole genome shotgun (WGS) entry which is preliminary data.</text>
</comment>
<dbReference type="InterPro" id="IPR052487">
    <property type="entry name" value="Galactose-binding_lectin"/>
</dbReference>
<evidence type="ECO:0000313" key="2">
    <source>
        <dbReference type="EMBL" id="MBV7380710.1"/>
    </source>
</evidence>
<proteinExistence type="predicted"/>
<reference evidence="2 3" key="1">
    <citation type="submission" date="2021-05" db="EMBL/GenBank/DDBJ databases">
        <title>Culturable bacteria isolated from Daya Bay.</title>
        <authorList>
            <person name="Zheng W."/>
            <person name="Yu S."/>
            <person name="Huang Y."/>
        </authorList>
    </citation>
    <scope>NUCLEOTIDE SEQUENCE [LARGE SCALE GENOMIC DNA]</scope>
    <source>
        <strain evidence="2 3">DP4N28-5</strain>
    </source>
</reference>
<feature type="domain" description="H-type lectin" evidence="1">
    <location>
        <begin position="40"/>
        <end position="104"/>
    </location>
</feature>
<dbReference type="RefSeq" id="WP_218393897.1">
    <property type="nucleotide sequence ID" value="NZ_JAHUZE010000004.1"/>
</dbReference>